<dbReference type="Pfam" id="PF00106">
    <property type="entry name" value="adh_short"/>
    <property type="match status" value="1"/>
</dbReference>
<dbReference type="PANTHER" id="PTHR43550:SF3">
    <property type="entry name" value="3-KETODIHYDROSPHINGOSINE REDUCTASE"/>
    <property type="match status" value="1"/>
</dbReference>
<proteinExistence type="predicted"/>
<reference evidence="2 3" key="1">
    <citation type="journal article" date="2024" name="Nat. Commun.">
        <title>Phylogenomics reveals the evolutionary origins of lichenization in chlorophyte algae.</title>
        <authorList>
            <person name="Puginier C."/>
            <person name="Libourel C."/>
            <person name="Otte J."/>
            <person name="Skaloud P."/>
            <person name="Haon M."/>
            <person name="Grisel S."/>
            <person name="Petersen M."/>
            <person name="Berrin J.G."/>
            <person name="Delaux P.M."/>
            <person name="Dal Grande F."/>
            <person name="Keller J."/>
        </authorList>
    </citation>
    <scope>NUCLEOTIDE SEQUENCE [LARGE SCALE GENOMIC DNA]</scope>
    <source>
        <strain evidence="2 3">SAG 2036</strain>
    </source>
</reference>
<dbReference type="PANTHER" id="PTHR43550">
    <property type="entry name" value="3-KETODIHYDROSPHINGOSINE REDUCTASE"/>
    <property type="match status" value="1"/>
</dbReference>
<evidence type="ECO:0000313" key="2">
    <source>
        <dbReference type="EMBL" id="KAK9790756.1"/>
    </source>
</evidence>
<dbReference type="GO" id="GO:0006666">
    <property type="term" value="P:3-keto-sphinganine metabolic process"/>
    <property type="evidence" value="ECO:0007669"/>
    <property type="project" value="TreeGrafter"/>
</dbReference>
<sequence>MTVAKISPTGKHVVITGGASGIGLEIGRCLAERGAASLSIFDISQSALTVASDSLKALSSHTQIHTYQVDVTKYSEVLAAVQSAQQRCGRLDIVFANAGIGPGGKFADKTSEFYEKLISVNYMGVVHTLKAALPTLAKQDSGHVMVTNSLAGYAGVTGLSAYCASKFAVRGLVETLRLEFMGTNVHFHMACPGFTDTSMMQHSRATTLSIQS</sequence>
<accession>A0AAW1NQV6</accession>
<keyword evidence="3" id="KW-1185">Reference proteome</keyword>
<evidence type="ECO:0000259" key="1">
    <source>
        <dbReference type="SMART" id="SM00822"/>
    </source>
</evidence>
<dbReference type="InterPro" id="IPR020904">
    <property type="entry name" value="Sc_DH/Rdtase_CS"/>
</dbReference>
<dbReference type="SUPFAM" id="SSF51735">
    <property type="entry name" value="NAD(P)-binding Rossmann-fold domains"/>
    <property type="match status" value="1"/>
</dbReference>
<name>A0AAW1NQV6_9CHLO</name>
<dbReference type="EMBL" id="JALJOQ010000187">
    <property type="protein sequence ID" value="KAK9790756.1"/>
    <property type="molecule type" value="Genomic_DNA"/>
</dbReference>
<dbReference type="PRINTS" id="PR00081">
    <property type="entry name" value="GDHRDH"/>
</dbReference>
<protein>
    <recommendedName>
        <fullName evidence="1">Ketoreductase domain-containing protein</fullName>
    </recommendedName>
</protein>
<comment type="caution">
    <text evidence="2">The sequence shown here is derived from an EMBL/GenBank/DDBJ whole genome shotgun (WGS) entry which is preliminary data.</text>
</comment>
<dbReference type="InterPro" id="IPR002347">
    <property type="entry name" value="SDR_fam"/>
</dbReference>
<organism evidence="2 3">
    <name type="scientific">Symbiochloris irregularis</name>
    <dbReference type="NCBI Taxonomy" id="706552"/>
    <lineage>
        <taxon>Eukaryota</taxon>
        <taxon>Viridiplantae</taxon>
        <taxon>Chlorophyta</taxon>
        <taxon>core chlorophytes</taxon>
        <taxon>Trebouxiophyceae</taxon>
        <taxon>Trebouxiales</taxon>
        <taxon>Trebouxiaceae</taxon>
        <taxon>Symbiochloris</taxon>
    </lineage>
</organism>
<dbReference type="GO" id="GO:0005789">
    <property type="term" value="C:endoplasmic reticulum membrane"/>
    <property type="evidence" value="ECO:0007669"/>
    <property type="project" value="TreeGrafter"/>
</dbReference>
<dbReference type="InterPro" id="IPR057326">
    <property type="entry name" value="KR_dom"/>
</dbReference>
<dbReference type="Proteomes" id="UP001465755">
    <property type="component" value="Unassembled WGS sequence"/>
</dbReference>
<evidence type="ECO:0000313" key="3">
    <source>
        <dbReference type="Proteomes" id="UP001465755"/>
    </source>
</evidence>
<dbReference type="Gene3D" id="3.40.50.720">
    <property type="entry name" value="NAD(P)-binding Rossmann-like Domain"/>
    <property type="match status" value="1"/>
</dbReference>
<dbReference type="PROSITE" id="PS00061">
    <property type="entry name" value="ADH_SHORT"/>
    <property type="match status" value="1"/>
</dbReference>
<gene>
    <name evidence="2" type="ORF">WJX73_004357</name>
</gene>
<dbReference type="GO" id="GO:0047560">
    <property type="term" value="F:3-dehydrosphinganine reductase activity"/>
    <property type="evidence" value="ECO:0007669"/>
    <property type="project" value="TreeGrafter"/>
</dbReference>
<dbReference type="InterPro" id="IPR036291">
    <property type="entry name" value="NAD(P)-bd_dom_sf"/>
</dbReference>
<dbReference type="AlphaFoldDB" id="A0AAW1NQV6"/>
<dbReference type="SMART" id="SM00822">
    <property type="entry name" value="PKS_KR"/>
    <property type="match status" value="1"/>
</dbReference>
<dbReference type="GO" id="GO:0030148">
    <property type="term" value="P:sphingolipid biosynthetic process"/>
    <property type="evidence" value="ECO:0007669"/>
    <property type="project" value="TreeGrafter"/>
</dbReference>
<dbReference type="CDD" id="cd05233">
    <property type="entry name" value="SDR_c"/>
    <property type="match status" value="1"/>
</dbReference>
<feature type="domain" description="Ketoreductase" evidence="1">
    <location>
        <begin position="11"/>
        <end position="183"/>
    </location>
</feature>